<dbReference type="InterPro" id="IPR036683">
    <property type="entry name" value="CO_DH_flav_C_dom_sf"/>
</dbReference>
<protein>
    <submittedName>
        <fullName evidence="5">Xanthine dehydrogenase family protein subunit M</fullName>
    </submittedName>
</protein>
<keyword evidence="3" id="KW-0560">Oxidoreductase</keyword>
<dbReference type="Gene3D" id="3.30.390.50">
    <property type="entry name" value="CO dehydrogenase flavoprotein, C-terminal domain"/>
    <property type="match status" value="1"/>
</dbReference>
<keyword evidence="2" id="KW-0274">FAD</keyword>
<evidence type="ECO:0000313" key="5">
    <source>
        <dbReference type="EMBL" id="GAA2407285.1"/>
    </source>
</evidence>
<comment type="caution">
    <text evidence="5">The sequence shown here is derived from an EMBL/GenBank/DDBJ whole genome shotgun (WGS) entry which is preliminary data.</text>
</comment>
<evidence type="ECO:0000256" key="1">
    <source>
        <dbReference type="ARBA" id="ARBA00022630"/>
    </source>
</evidence>
<keyword evidence="1" id="KW-0285">Flavoprotein</keyword>
<dbReference type="InterPro" id="IPR016166">
    <property type="entry name" value="FAD-bd_PCMH"/>
</dbReference>
<dbReference type="Gene3D" id="3.30.465.10">
    <property type="match status" value="1"/>
</dbReference>
<dbReference type="Gene3D" id="3.30.43.10">
    <property type="entry name" value="Uridine Diphospho-n-acetylenolpyruvylglucosamine Reductase, domain 2"/>
    <property type="match status" value="1"/>
</dbReference>
<dbReference type="PROSITE" id="PS51387">
    <property type="entry name" value="FAD_PCMH"/>
    <property type="match status" value="1"/>
</dbReference>
<evidence type="ECO:0000313" key="6">
    <source>
        <dbReference type="Proteomes" id="UP001501231"/>
    </source>
</evidence>
<dbReference type="SUPFAM" id="SSF55447">
    <property type="entry name" value="CO dehydrogenase flavoprotein C-terminal domain-like"/>
    <property type="match status" value="1"/>
</dbReference>
<sequence>MKPPQFDYRAPRTADEALDALADGGAKVLAGGQSLIPLLNMRLAAPSRLVDINGLAELDTVEVAGGGVRIGALARHTRVERDTGAAAAQPLIRQALRHVAHPVIRNRGTVVGSLAHADPAAEMPAVLAVLGGTVEAVSATGRRTIPAAEFFAGPLEPALRPDELAVSAFFPAAPRRTGTAFAETARRHGDYALAGVAAVVTLDDDLRVTAARAGYLSVGGTPLVLDLTEAAASAVRTGDWPAAAGYARARLDPGDDLHASADYRRHLAGVLTERALRAAAEEALSREGL</sequence>
<dbReference type="InterPro" id="IPR002346">
    <property type="entry name" value="Mopterin_DH_FAD-bd"/>
</dbReference>
<proteinExistence type="predicted"/>
<dbReference type="Pfam" id="PF03450">
    <property type="entry name" value="CO_deh_flav_C"/>
    <property type="match status" value="1"/>
</dbReference>
<gene>
    <name evidence="5" type="ORF">GCM10010191_14490</name>
</gene>
<dbReference type="InterPro" id="IPR005107">
    <property type="entry name" value="CO_DH_flav_C"/>
</dbReference>
<dbReference type="PANTHER" id="PTHR42659:SF2">
    <property type="entry name" value="XANTHINE DEHYDROGENASE SUBUNIT C-RELATED"/>
    <property type="match status" value="1"/>
</dbReference>
<evidence type="ECO:0000256" key="3">
    <source>
        <dbReference type="ARBA" id="ARBA00023002"/>
    </source>
</evidence>
<dbReference type="EMBL" id="BAAARW010000005">
    <property type="protein sequence ID" value="GAA2407285.1"/>
    <property type="molecule type" value="Genomic_DNA"/>
</dbReference>
<dbReference type="InterPro" id="IPR016169">
    <property type="entry name" value="FAD-bd_PCMH_sub2"/>
</dbReference>
<feature type="domain" description="FAD-binding PCMH-type" evidence="4">
    <location>
        <begin position="1"/>
        <end position="175"/>
    </location>
</feature>
<dbReference type="InterPro" id="IPR036318">
    <property type="entry name" value="FAD-bd_PCMH-like_sf"/>
</dbReference>
<organism evidence="5 6">
    <name type="scientific">Actinomadura vinacea</name>
    <dbReference type="NCBI Taxonomy" id="115336"/>
    <lineage>
        <taxon>Bacteria</taxon>
        <taxon>Bacillati</taxon>
        <taxon>Actinomycetota</taxon>
        <taxon>Actinomycetes</taxon>
        <taxon>Streptosporangiales</taxon>
        <taxon>Thermomonosporaceae</taxon>
        <taxon>Actinomadura</taxon>
    </lineage>
</organism>
<dbReference type="InterPro" id="IPR016167">
    <property type="entry name" value="FAD-bd_PCMH_sub1"/>
</dbReference>
<dbReference type="PANTHER" id="PTHR42659">
    <property type="entry name" value="XANTHINE DEHYDROGENASE SUBUNIT C-RELATED"/>
    <property type="match status" value="1"/>
</dbReference>
<dbReference type="RefSeq" id="WP_344587782.1">
    <property type="nucleotide sequence ID" value="NZ_BAAARW010000005.1"/>
</dbReference>
<name>A0ABN3IMM1_9ACTN</name>
<dbReference type="SMART" id="SM01092">
    <property type="entry name" value="CO_deh_flav_C"/>
    <property type="match status" value="1"/>
</dbReference>
<evidence type="ECO:0000259" key="4">
    <source>
        <dbReference type="PROSITE" id="PS51387"/>
    </source>
</evidence>
<evidence type="ECO:0000256" key="2">
    <source>
        <dbReference type="ARBA" id="ARBA00022827"/>
    </source>
</evidence>
<dbReference type="Pfam" id="PF00941">
    <property type="entry name" value="FAD_binding_5"/>
    <property type="match status" value="1"/>
</dbReference>
<accession>A0ABN3IMM1</accession>
<reference evidence="5 6" key="1">
    <citation type="journal article" date="2019" name="Int. J. Syst. Evol. Microbiol.">
        <title>The Global Catalogue of Microorganisms (GCM) 10K type strain sequencing project: providing services to taxonomists for standard genome sequencing and annotation.</title>
        <authorList>
            <consortium name="The Broad Institute Genomics Platform"/>
            <consortium name="The Broad Institute Genome Sequencing Center for Infectious Disease"/>
            <person name="Wu L."/>
            <person name="Ma J."/>
        </authorList>
    </citation>
    <scope>NUCLEOTIDE SEQUENCE [LARGE SCALE GENOMIC DNA]</scope>
    <source>
        <strain evidence="5 6">JCM 3325</strain>
    </source>
</reference>
<dbReference type="Proteomes" id="UP001501231">
    <property type="component" value="Unassembled WGS sequence"/>
</dbReference>
<keyword evidence="6" id="KW-1185">Reference proteome</keyword>
<dbReference type="SUPFAM" id="SSF56176">
    <property type="entry name" value="FAD-binding/transporter-associated domain-like"/>
    <property type="match status" value="1"/>
</dbReference>
<dbReference type="InterPro" id="IPR051312">
    <property type="entry name" value="Diverse_Substr_Oxidored"/>
</dbReference>